<evidence type="ECO:0000256" key="1">
    <source>
        <dbReference type="SAM" id="MobiDB-lite"/>
    </source>
</evidence>
<reference evidence="2" key="1">
    <citation type="submission" date="2021-01" db="EMBL/GenBank/DDBJ databases">
        <authorList>
            <person name="Corre E."/>
            <person name="Pelletier E."/>
            <person name="Niang G."/>
            <person name="Scheremetjew M."/>
            <person name="Finn R."/>
            <person name="Kale V."/>
            <person name="Holt S."/>
            <person name="Cochrane G."/>
            <person name="Meng A."/>
            <person name="Brown T."/>
            <person name="Cohen L."/>
        </authorList>
    </citation>
    <scope>NUCLEOTIDE SEQUENCE</scope>
    <source>
        <strain evidence="2">PLY182g</strain>
    </source>
</reference>
<gene>
    <name evidence="2" type="ORF">CPEL01642_LOCUS15970</name>
</gene>
<sequence>MELVVKARVRIHSLATQPALNGQEGTLVKFDSAQNRWHVLIANRAKGLALRVSNLELVNKAATKLVNEAASTGVSAALALVDELVRVRKSGRPRVALVIAQDSGRLQLCAERDASDSWWADEGDVMPLERAAEDTIPTDFLFCDVEARDTSRPRAKFERATVVDVRTDTSAKLRFRVRFDGSGEHRWLRLQDLRGLQAVHAAPVSSVTIDATAGPSVTASRKRKADAVEATEAAAPPPVPRKGETKAVTFAPSEPGERTNGSTGPDASTSTSSRRKRPVATDAFEAALDALQPSEVEEGNVDGAERIHVAGGADGPATAQIPVAAPARDPRLQGFRIGGQAESAEERGEGWCGPWSTARALLDRRAAAKAEREAELGGQPEAPITPWLPARDVNTPRRSRVAAAVPSLQNLAIALVVEHIDAVSSFGILSPSIVHAIASALCKERKFTGAVLPLFAEPDVPLTELVVPDCHALEPADLFNALQPHLHDASRLGVLHLGFCGKCLTPSNAALLERAVSLHTLHLGGCFRLSDAALASLLSLRGGGLSSLHLSANSQCTGKAVEAIATHCPQISRLALEHLEQLPSVALLPLRKLGCLERLSLRGMCMLGDEVLVDILTGCAASLSHLCLADCSLLTDASLLAVPRLTASVRDLDLGGVELLTDAAVKEIASGLPDLSRLSLRLCVQLSDDAVVAVAEACKGSLSVLSLNKLPAIGELAIKALADHCSTSLTELDLSWCRGVSDQALGHLVDRCEKLETLKLWGCTQLTKTFYHGHAKDDLRVVGRAFV</sequence>
<dbReference type="InterPro" id="IPR032675">
    <property type="entry name" value="LRR_dom_sf"/>
</dbReference>
<feature type="compositionally biased region" description="Polar residues" evidence="1">
    <location>
        <begin position="259"/>
        <end position="272"/>
    </location>
</feature>
<dbReference type="SMART" id="SM00367">
    <property type="entry name" value="LRR_CC"/>
    <property type="match status" value="8"/>
</dbReference>
<proteinExistence type="predicted"/>
<dbReference type="PANTHER" id="PTHR13382:SF46">
    <property type="entry name" value="LEUCINE-RICH REPEAT-CONTAINING PROTEIN"/>
    <property type="match status" value="1"/>
</dbReference>
<dbReference type="AlphaFoldDB" id="A0A7S0LH24"/>
<dbReference type="Gene3D" id="3.80.10.10">
    <property type="entry name" value="Ribonuclease Inhibitor"/>
    <property type="match status" value="2"/>
</dbReference>
<dbReference type="PANTHER" id="PTHR13382">
    <property type="entry name" value="MITOCHONDRIAL ATP SYNTHASE COUPLING FACTOR B"/>
    <property type="match status" value="1"/>
</dbReference>
<feature type="region of interest" description="Disordered" evidence="1">
    <location>
        <begin position="213"/>
        <end position="278"/>
    </location>
</feature>
<protein>
    <submittedName>
        <fullName evidence="2">Uncharacterized protein</fullName>
    </submittedName>
</protein>
<dbReference type="InterPro" id="IPR006553">
    <property type="entry name" value="Leu-rich_rpt_Cys-con_subtyp"/>
</dbReference>
<evidence type="ECO:0000313" key="2">
    <source>
        <dbReference type="EMBL" id="CAD8612590.1"/>
    </source>
</evidence>
<dbReference type="InterPro" id="IPR050648">
    <property type="entry name" value="F-box_LRR-repeat"/>
</dbReference>
<name>A0A7S0LH24_9EUKA</name>
<dbReference type="GO" id="GO:0005737">
    <property type="term" value="C:cytoplasm"/>
    <property type="evidence" value="ECO:0007669"/>
    <property type="project" value="TreeGrafter"/>
</dbReference>
<dbReference type="EMBL" id="HBEY01033407">
    <property type="protein sequence ID" value="CAD8612590.1"/>
    <property type="molecule type" value="Transcribed_RNA"/>
</dbReference>
<dbReference type="SUPFAM" id="SSF52047">
    <property type="entry name" value="RNI-like"/>
    <property type="match status" value="1"/>
</dbReference>
<organism evidence="2">
    <name type="scientific">Coccolithus braarudii</name>
    <dbReference type="NCBI Taxonomy" id="221442"/>
    <lineage>
        <taxon>Eukaryota</taxon>
        <taxon>Haptista</taxon>
        <taxon>Haptophyta</taxon>
        <taxon>Prymnesiophyceae</taxon>
        <taxon>Coccolithales</taxon>
        <taxon>Coccolithaceae</taxon>
        <taxon>Coccolithus</taxon>
    </lineage>
</organism>
<accession>A0A7S0LH24</accession>